<dbReference type="PROSITE" id="PS00086">
    <property type="entry name" value="CYTOCHROME_P450"/>
    <property type="match status" value="1"/>
</dbReference>
<dbReference type="GO" id="GO:0005506">
    <property type="term" value="F:iron ion binding"/>
    <property type="evidence" value="ECO:0007669"/>
    <property type="project" value="InterPro"/>
</dbReference>
<comment type="similarity">
    <text evidence="2 8">Belongs to the cytochrome P450 family.</text>
</comment>
<dbReference type="InterPro" id="IPR036396">
    <property type="entry name" value="Cyt_P450_sf"/>
</dbReference>
<dbReference type="InterPro" id="IPR017972">
    <property type="entry name" value="Cyt_P450_CS"/>
</dbReference>
<evidence type="ECO:0000256" key="4">
    <source>
        <dbReference type="ARBA" id="ARBA00022723"/>
    </source>
</evidence>
<reference evidence="9 10" key="1">
    <citation type="submission" date="2016-01" db="EMBL/GenBank/DDBJ databases">
        <title>The new phylogeny of the genus Mycobacterium.</title>
        <authorList>
            <person name="Tarcisio F."/>
            <person name="Conor M."/>
            <person name="Antonella G."/>
            <person name="Elisabetta G."/>
            <person name="Giulia F.S."/>
            <person name="Sara T."/>
            <person name="Anna F."/>
            <person name="Clotilde B."/>
            <person name="Roberto B."/>
            <person name="Veronica D.S."/>
            <person name="Fabio R."/>
            <person name="Monica P."/>
            <person name="Olivier J."/>
            <person name="Enrico T."/>
            <person name="Nicola S."/>
        </authorList>
    </citation>
    <scope>NUCLEOTIDE SEQUENCE [LARGE SCALE GENOMIC DNA]</scope>
    <source>
        <strain evidence="9 10">DSM 45541</strain>
    </source>
</reference>
<dbReference type="GO" id="GO:0036199">
    <property type="term" value="F:cholest-4-en-3-one 26-monooxygenase activity"/>
    <property type="evidence" value="ECO:0007669"/>
    <property type="project" value="TreeGrafter"/>
</dbReference>
<evidence type="ECO:0000256" key="3">
    <source>
        <dbReference type="ARBA" id="ARBA00022617"/>
    </source>
</evidence>
<dbReference type="GO" id="GO:0020037">
    <property type="term" value="F:heme binding"/>
    <property type="evidence" value="ECO:0007669"/>
    <property type="project" value="InterPro"/>
</dbReference>
<name>A0A1X1X2Y5_MYCIR</name>
<evidence type="ECO:0000256" key="7">
    <source>
        <dbReference type="ARBA" id="ARBA00023033"/>
    </source>
</evidence>
<dbReference type="Gene3D" id="1.10.630.10">
    <property type="entry name" value="Cytochrome P450"/>
    <property type="match status" value="1"/>
</dbReference>
<dbReference type="RefSeq" id="WP_085171709.1">
    <property type="nucleotide sequence ID" value="NZ_LQPC01000002.1"/>
</dbReference>
<dbReference type="GO" id="GO:0008395">
    <property type="term" value="F:steroid hydroxylase activity"/>
    <property type="evidence" value="ECO:0007669"/>
    <property type="project" value="TreeGrafter"/>
</dbReference>
<keyword evidence="4 8" id="KW-0479">Metal-binding</keyword>
<evidence type="ECO:0000256" key="1">
    <source>
        <dbReference type="ARBA" id="ARBA00001971"/>
    </source>
</evidence>
<keyword evidence="6 8" id="KW-0408">Iron</keyword>
<proteinExistence type="inferred from homology"/>
<dbReference type="PRINTS" id="PR00359">
    <property type="entry name" value="BP450"/>
</dbReference>
<dbReference type="AlphaFoldDB" id="A0A1X1X2Y5"/>
<evidence type="ECO:0000256" key="5">
    <source>
        <dbReference type="ARBA" id="ARBA00023002"/>
    </source>
</evidence>
<dbReference type="InterPro" id="IPR001128">
    <property type="entry name" value="Cyt_P450"/>
</dbReference>
<organism evidence="9 10">
    <name type="scientific">Mycolicibacterium iranicum</name>
    <name type="common">Mycobacterium iranicum</name>
    <dbReference type="NCBI Taxonomy" id="912594"/>
    <lineage>
        <taxon>Bacteria</taxon>
        <taxon>Bacillati</taxon>
        <taxon>Actinomycetota</taxon>
        <taxon>Actinomycetes</taxon>
        <taxon>Mycobacteriales</taxon>
        <taxon>Mycobacteriaceae</taxon>
        <taxon>Mycolicibacterium</taxon>
    </lineage>
</organism>
<dbReference type="EMBL" id="LQPC01000002">
    <property type="protein sequence ID" value="ORV93149.1"/>
    <property type="molecule type" value="Genomic_DNA"/>
</dbReference>
<dbReference type="SUPFAM" id="SSF48264">
    <property type="entry name" value="Cytochrome P450"/>
    <property type="match status" value="1"/>
</dbReference>
<keyword evidence="3 8" id="KW-0349">Heme</keyword>
<sequence>MSHPVTPPGETAAPPTDIDARDFFLDNTLLHDPYEYLAAMRSQCPVRREPHHDVMMVTGHAEALKIYNDTDSFSSCISVTGPFPGFPVPLEGDDISAVIAEYRDELPFNDQLPTFDPPLHTAHRSLLSRMITPKRLKENEDFMWRLADRQYDTALTGNTCEYIADFASPFAMLVIADLLGVPESDHRDFAQALLTETGTIGSSDGDALHHSPLQFLYQKFGTYIDDRRAVPRDDVLTGVASATFPDGSTPEVIDAVRVAANLFAAGQETTVRLLSAAVMILAEDQDLQQRLRGNRDLIPNFLEEALRYESPVRGDFRLSKVPVNVGGVDIPAGTILMLVNAAINRDPRQFPDPDVFDIDRANARTHTAFGRGVHSCPGAPLARAEGRVSLERLFDRTARFWIDEEFHGPADDRRYRYLPTFILRGLTRLHVGFEPAAARP</sequence>
<evidence type="ECO:0000313" key="9">
    <source>
        <dbReference type="EMBL" id="ORV93149.1"/>
    </source>
</evidence>
<comment type="cofactor">
    <cofactor evidence="1">
        <name>heme</name>
        <dbReference type="ChEBI" id="CHEBI:30413"/>
    </cofactor>
</comment>
<keyword evidence="7 8" id="KW-0503">Monooxygenase</keyword>
<keyword evidence="5 8" id="KW-0560">Oxidoreductase</keyword>
<evidence type="ECO:0000256" key="8">
    <source>
        <dbReference type="RuleBase" id="RU000461"/>
    </source>
</evidence>
<accession>A0A1X1X2Y5</accession>
<evidence type="ECO:0000256" key="2">
    <source>
        <dbReference type="ARBA" id="ARBA00010617"/>
    </source>
</evidence>
<protein>
    <submittedName>
        <fullName evidence="9">Cytochrome</fullName>
    </submittedName>
</protein>
<dbReference type="Proteomes" id="UP000193622">
    <property type="component" value="Unassembled WGS sequence"/>
</dbReference>
<dbReference type="InterPro" id="IPR002397">
    <property type="entry name" value="Cyt_P450_B"/>
</dbReference>
<dbReference type="PANTHER" id="PTHR46696">
    <property type="entry name" value="P450, PUTATIVE (EUROFUNG)-RELATED"/>
    <property type="match status" value="1"/>
</dbReference>
<dbReference type="PANTHER" id="PTHR46696:SF4">
    <property type="entry name" value="BIOTIN BIOSYNTHESIS CYTOCHROME P450"/>
    <property type="match status" value="1"/>
</dbReference>
<dbReference type="GO" id="GO:0006707">
    <property type="term" value="P:cholesterol catabolic process"/>
    <property type="evidence" value="ECO:0007669"/>
    <property type="project" value="TreeGrafter"/>
</dbReference>
<evidence type="ECO:0000256" key="6">
    <source>
        <dbReference type="ARBA" id="ARBA00023004"/>
    </source>
</evidence>
<dbReference type="Pfam" id="PF00067">
    <property type="entry name" value="p450"/>
    <property type="match status" value="1"/>
</dbReference>
<comment type="caution">
    <text evidence="9">The sequence shown here is derived from an EMBL/GenBank/DDBJ whole genome shotgun (WGS) entry which is preliminary data.</text>
</comment>
<evidence type="ECO:0000313" key="10">
    <source>
        <dbReference type="Proteomes" id="UP000193622"/>
    </source>
</evidence>
<gene>
    <name evidence="9" type="ORF">AWC12_01860</name>
</gene>